<dbReference type="PROSITE" id="PS51782">
    <property type="entry name" value="LYSM"/>
    <property type="match status" value="2"/>
</dbReference>
<dbReference type="PANTHER" id="PTHR33734:SF22">
    <property type="entry name" value="MEMBRANE-BOUND LYTIC MUREIN TRANSGLYCOSYLASE D"/>
    <property type="match status" value="1"/>
</dbReference>
<protein>
    <submittedName>
        <fullName evidence="4">LysM repeat-containing protein</fullName>
    </submittedName>
</protein>
<accession>A0A090AIK7</accession>
<evidence type="ECO:0000313" key="5">
    <source>
        <dbReference type="Proteomes" id="UP000031623"/>
    </source>
</evidence>
<feature type="compositionally biased region" description="Polar residues" evidence="2">
    <location>
        <begin position="122"/>
        <end position="144"/>
    </location>
</feature>
<dbReference type="SMART" id="SM00257">
    <property type="entry name" value="LysM"/>
    <property type="match status" value="2"/>
</dbReference>
<dbReference type="InterPro" id="IPR023346">
    <property type="entry name" value="Lysozyme-like_dom_sf"/>
</dbReference>
<feature type="compositionally biased region" description="Polar residues" evidence="2">
    <location>
        <begin position="196"/>
        <end position="208"/>
    </location>
</feature>
<dbReference type="AlphaFoldDB" id="A0A090AIK7"/>
<dbReference type="Gene3D" id="3.10.350.10">
    <property type="entry name" value="LysM domain"/>
    <property type="match status" value="2"/>
</dbReference>
<evidence type="ECO:0000313" key="4">
    <source>
        <dbReference type="EMBL" id="BAP55237.1"/>
    </source>
</evidence>
<dbReference type="KEGG" id="tig:THII_0940"/>
<feature type="region of interest" description="Disordered" evidence="2">
    <location>
        <begin position="176"/>
        <end position="213"/>
    </location>
</feature>
<reference evidence="4 5" key="1">
    <citation type="journal article" date="2014" name="ISME J.">
        <title>Ecophysiology of Thioploca ingrica as revealed by the complete genome sequence supplemented with proteomic evidence.</title>
        <authorList>
            <person name="Kojima H."/>
            <person name="Ogura Y."/>
            <person name="Yamamoto N."/>
            <person name="Togashi T."/>
            <person name="Mori H."/>
            <person name="Watanabe T."/>
            <person name="Nemoto F."/>
            <person name="Kurokawa K."/>
            <person name="Hayashi T."/>
            <person name="Fukui M."/>
        </authorList>
    </citation>
    <scope>NUCLEOTIDE SEQUENCE [LARGE SCALE GENOMIC DNA]</scope>
</reference>
<dbReference type="InterPro" id="IPR008258">
    <property type="entry name" value="Transglycosylase_SLT_dom_1"/>
</dbReference>
<dbReference type="GO" id="GO:0016020">
    <property type="term" value="C:membrane"/>
    <property type="evidence" value="ECO:0007669"/>
    <property type="project" value="InterPro"/>
</dbReference>
<dbReference type="InterPro" id="IPR036779">
    <property type="entry name" value="LysM_dom_sf"/>
</dbReference>
<comment type="similarity">
    <text evidence="1">Belongs to the transglycosylase Slt family.</text>
</comment>
<dbReference type="GO" id="GO:0000270">
    <property type="term" value="P:peptidoglycan metabolic process"/>
    <property type="evidence" value="ECO:0007669"/>
    <property type="project" value="InterPro"/>
</dbReference>
<dbReference type="PROSITE" id="PS00922">
    <property type="entry name" value="TRANSGLYCOSYLASE"/>
    <property type="match status" value="1"/>
</dbReference>
<name>A0A090AIK7_9GAMM</name>
<dbReference type="InterPro" id="IPR000189">
    <property type="entry name" value="Transglyc_AS"/>
</dbReference>
<dbReference type="STRING" id="40754.THII_0940"/>
<dbReference type="PANTHER" id="PTHR33734">
    <property type="entry name" value="LYSM DOMAIN-CONTAINING GPI-ANCHORED PROTEIN 2"/>
    <property type="match status" value="1"/>
</dbReference>
<dbReference type="CDD" id="cd16894">
    <property type="entry name" value="MltD-like"/>
    <property type="match status" value="1"/>
</dbReference>
<dbReference type="EMBL" id="AP014633">
    <property type="protein sequence ID" value="BAP55237.1"/>
    <property type="molecule type" value="Genomic_DNA"/>
</dbReference>
<feature type="domain" description="LysM" evidence="3">
    <location>
        <begin position="539"/>
        <end position="583"/>
    </location>
</feature>
<proteinExistence type="inferred from homology"/>
<dbReference type="GO" id="GO:0008932">
    <property type="term" value="F:lytic endotransglycosylase activity"/>
    <property type="evidence" value="ECO:0007669"/>
    <property type="project" value="TreeGrafter"/>
</dbReference>
<feature type="domain" description="LysM" evidence="3">
    <location>
        <begin position="606"/>
        <end position="649"/>
    </location>
</feature>
<dbReference type="Pfam" id="PF01476">
    <property type="entry name" value="LysM"/>
    <property type="match status" value="2"/>
</dbReference>
<evidence type="ECO:0000256" key="2">
    <source>
        <dbReference type="SAM" id="MobiDB-lite"/>
    </source>
</evidence>
<feature type="compositionally biased region" description="Polar residues" evidence="2">
    <location>
        <begin position="176"/>
        <end position="189"/>
    </location>
</feature>
<dbReference type="HOGENOM" id="CLU_009520_1_5_6"/>
<dbReference type="Proteomes" id="UP000031623">
    <property type="component" value="Chromosome"/>
</dbReference>
<dbReference type="Pfam" id="PF01464">
    <property type="entry name" value="SLT"/>
    <property type="match status" value="1"/>
</dbReference>
<feature type="region of interest" description="Disordered" evidence="2">
    <location>
        <begin position="122"/>
        <end position="148"/>
    </location>
</feature>
<dbReference type="SUPFAM" id="SSF53955">
    <property type="entry name" value="Lysozyme-like"/>
    <property type="match status" value="1"/>
</dbReference>
<organism evidence="4 5">
    <name type="scientific">Thioploca ingrica</name>
    <dbReference type="NCBI Taxonomy" id="40754"/>
    <lineage>
        <taxon>Bacteria</taxon>
        <taxon>Pseudomonadati</taxon>
        <taxon>Pseudomonadota</taxon>
        <taxon>Gammaproteobacteria</taxon>
        <taxon>Thiotrichales</taxon>
        <taxon>Thiotrichaceae</taxon>
        <taxon>Thioploca</taxon>
    </lineage>
</organism>
<gene>
    <name evidence="4" type="ORF">THII_0940</name>
</gene>
<evidence type="ECO:0000259" key="3">
    <source>
        <dbReference type="PROSITE" id="PS51782"/>
    </source>
</evidence>
<dbReference type="SUPFAM" id="SSF54106">
    <property type="entry name" value="LysM domain"/>
    <property type="match status" value="2"/>
</dbReference>
<dbReference type="CDD" id="cd00118">
    <property type="entry name" value="LysM"/>
    <property type="match status" value="2"/>
</dbReference>
<dbReference type="Gene3D" id="1.10.530.10">
    <property type="match status" value="1"/>
</dbReference>
<keyword evidence="5" id="KW-1185">Reference proteome</keyword>
<dbReference type="InterPro" id="IPR018392">
    <property type="entry name" value="LysM"/>
</dbReference>
<sequence length="666" mass="75150">MIVSLVGCSNTLATKPSSGREKLSQQQVLEAVADNNSTQNSSSADSTYRIETEPTALAFAFFDKAFPPERSNLFATQWAVEDEPQQDSMKKVSPTSRLVQRLPQTLPERILQMSSTIQLNTTPTATSQSNKHQQSISATESKQPATPRIINSFAPVKSQTTSTGKAQLALVKPLNSNQDFKQSSQSNRSMAHKPSSLKQRSEIPSRQVPQKKKVLASITNNKHQKNRFTSVTDRDLWDHIRQGYQLPPIEHAEIQRFVDKYTQYPSYFNRISTKARPYLYHIVQELEKRGMPLELALLPAIESAYEPMALSHKSAAGLWQFVSSTADDYGLKQNIWYDARRDIMASTSAALNYLQQLYKTFDQDWLLALAAYNYGQGNLRKVMNKNLEQEKPTDFWSLELPTETREYVPKLFALAKIVAHPEEYGMKLSAIADQPYLQKVKIDYPIDLSLAANLAGLSLSEFKRLNAAFRREAPDPEGPYHLTLPIHVAESFKQRLAKLPLEQRLFTYVDTKPEDILVATSPSQVPEPTPLASVNMALQQHQVNNGENLWSIAKQYNTTVAQLRELNDLKVDQALYVGKRLKVPTNVLPSQPTIIANNSESQEETQQHRVQEGETLWNIAKRYQTTVAVLRKLNELKDNSVMVGKSLIVPTTIATFQKSVKSIQSF</sequence>
<evidence type="ECO:0000256" key="1">
    <source>
        <dbReference type="ARBA" id="ARBA00007734"/>
    </source>
</evidence>